<dbReference type="Pfam" id="PF00196">
    <property type="entry name" value="GerE"/>
    <property type="match status" value="1"/>
</dbReference>
<accession>A0ABP8HKD2</accession>
<evidence type="ECO:0000313" key="5">
    <source>
        <dbReference type="EMBL" id="GAA4340126.1"/>
    </source>
</evidence>
<dbReference type="InterPro" id="IPR000792">
    <property type="entry name" value="Tscrpt_reg_LuxR_C"/>
</dbReference>
<dbReference type="InterPro" id="IPR016032">
    <property type="entry name" value="Sig_transdc_resp-reg_C-effctor"/>
</dbReference>
<dbReference type="Gene3D" id="1.10.10.10">
    <property type="entry name" value="Winged helix-like DNA-binding domain superfamily/Winged helix DNA-binding domain"/>
    <property type="match status" value="1"/>
</dbReference>
<keyword evidence="6" id="KW-1185">Reference proteome</keyword>
<keyword evidence="3" id="KW-0804">Transcription</keyword>
<evidence type="ECO:0000259" key="4">
    <source>
        <dbReference type="PROSITE" id="PS50043"/>
    </source>
</evidence>
<dbReference type="PROSITE" id="PS50043">
    <property type="entry name" value="HTH_LUXR_2"/>
    <property type="match status" value="1"/>
</dbReference>
<dbReference type="RefSeq" id="WP_345214086.1">
    <property type="nucleotide sequence ID" value="NZ_BAABFT010000025.1"/>
</dbReference>
<sequence length="231" mass="26225">MPPPQQVVLPILQYNINETIAGIAATADSLPGVAIIHLMPSFQILYMSAPGLQHLGTTLDEVKSLTVEEYHSRYFNAADAAQYIPAISKMLERNTDDPITFFQQVRATNDSPWIWHMSSMRILMRNLEDKPLLTITMSFPVDPLQHITTKVSRLLDENNFLRKNSQQFTLLGKREREVLKLLALGQSAGEIGKQLHISSTTVETHRRNIKQKLKVKTPYELAEFARAFDLI</sequence>
<evidence type="ECO:0000256" key="2">
    <source>
        <dbReference type="ARBA" id="ARBA00023125"/>
    </source>
</evidence>
<keyword evidence="1" id="KW-0805">Transcription regulation</keyword>
<comment type="caution">
    <text evidence="5">The sequence shown here is derived from an EMBL/GenBank/DDBJ whole genome shotgun (WGS) entry which is preliminary data.</text>
</comment>
<reference evidence="6" key="1">
    <citation type="journal article" date="2019" name="Int. J. Syst. Evol. Microbiol.">
        <title>The Global Catalogue of Microorganisms (GCM) 10K type strain sequencing project: providing services to taxonomists for standard genome sequencing and annotation.</title>
        <authorList>
            <consortium name="The Broad Institute Genomics Platform"/>
            <consortium name="The Broad Institute Genome Sequencing Center for Infectious Disease"/>
            <person name="Wu L."/>
            <person name="Ma J."/>
        </authorList>
    </citation>
    <scope>NUCLEOTIDE SEQUENCE [LARGE SCALE GENOMIC DNA]</scope>
    <source>
        <strain evidence="6">JCM 17705</strain>
    </source>
</reference>
<dbReference type="PRINTS" id="PR00038">
    <property type="entry name" value="HTHLUXR"/>
</dbReference>
<dbReference type="InterPro" id="IPR036388">
    <property type="entry name" value="WH-like_DNA-bd_sf"/>
</dbReference>
<evidence type="ECO:0000256" key="1">
    <source>
        <dbReference type="ARBA" id="ARBA00023015"/>
    </source>
</evidence>
<proteinExistence type="predicted"/>
<dbReference type="PANTHER" id="PTHR44688:SF16">
    <property type="entry name" value="DNA-BINDING TRANSCRIPTIONAL ACTIVATOR DEVR_DOSR"/>
    <property type="match status" value="1"/>
</dbReference>
<protein>
    <recommendedName>
        <fullName evidence="4">HTH luxR-type domain-containing protein</fullName>
    </recommendedName>
</protein>
<keyword evidence="2" id="KW-0238">DNA-binding</keyword>
<name>A0ABP8HKD2_9SPHI</name>
<feature type="domain" description="HTH luxR-type" evidence="4">
    <location>
        <begin position="164"/>
        <end position="229"/>
    </location>
</feature>
<evidence type="ECO:0000256" key="3">
    <source>
        <dbReference type="ARBA" id="ARBA00023163"/>
    </source>
</evidence>
<dbReference type="Proteomes" id="UP001500582">
    <property type="component" value="Unassembled WGS sequence"/>
</dbReference>
<gene>
    <name evidence="5" type="ORF">GCM10023149_51290</name>
</gene>
<dbReference type="SMART" id="SM00421">
    <property type="entry name" value="HTH_LUXR"/>
    <property type="match status" value="1"/>
</dbReference>
<dbReference type="SUPFAM" id="SSF46894">
    <property type="entry name" value="C-terminal effector domain of the bipartite response regulators"/>
    <property type="match status" value="1"/>
</dbReference>
<dbReference type="EMBL" id="BAABFT010000025">
    <property type="protein sequence ID" value="GAA4340126.1"/>
    <property type="molecule type" value="Genomic_DNA"/>
</dbReference>
<dbReference type="CDD" id="cd06170">
    <property type="entry name" value="LuxR_C_like"/>
    <property type="match status" value="1"/>
</dbReference>
<organism evidence="5 6">
    <name type="scientific">Mucilaginibacter gynuensis</name>
    <dbReference type="NCBI Taxonomy" id="1302236"/>
    <lineage>
        <taxon>Bacteria</taxon>
        <taxon>Pseudomonadati</taxon>
        <taxon>Bacteroidota</taxon>
        <taxon>Sphingobacteriia</taxon>
        <taxon>Sphingobacteriales</taxon>
        <taxon>Sphingobacteriaceae</taxon>
        <taxon>Mucilaginibacter</taxon>
    </lineage>
</organism>
<evidence type="ECO:0000313" key="6">
    <source>
        <dbReference type="Proteomes" id="UP001500582"/>
    </source>
</evidence>
<dbReference type="PROSITE" id="PS00622">
    <property type="entry name" value="HTH_LUXR_1"/>
    <property type="match status" value="1"/>
</dbReference>
<dbReference type="PANTHER" id="PTHR44688">
    <property type="entry name" value="DNA-BINDING TRANSCRIPTIONAL ACTIVATOR DEVR_DOSR"/>
    <property type="match status" value="1"/>
</dbReference>